<evidence type="ECO:0000313" key="2">
    <source>
        <dbReference type="Proteomes" id="UP001638806"/>
    </source>
</evidence>
<protein>
    <submittedName>
        <fullName evidence="1">Uncharacterized protein</fullName>
    </submittedName>
</protein>
<keyword evidence="2" id="KW-1185">Reference proteome</keyword>
<evidence type="ECO:0000313" key="1">
    <source>
        <dbReference type="EMBL" id="KAL3961659.1"/>
    </source>
</evidence>
<proteinExistence type="predicted"/>
<organism evidence="1 2">
    <name type="scientific">Purpureocillium lilacinum</name>
    <name type="common">Paecilomyces lilacinus</name>
    <dbReference type="NCBI Taxonomy" id="33203"/>
    <lineage>
        <taxon>Eukaryota</taxon>
        <taxon>Fungi</taxon>
        <taxon>Dikarya</taxon>
        <taxon>Ascomycota</taxon>
        <taxon>Pezizomycotina</taxon>
        <taxon>Sordariomycetes</taxon>
        <taxon>Hypocreomycetidae</taxon>
        <taxon>Hypocreales</taxon>
        <taxon>Ophiocordycipitaceae</taxon>
        <taxon>Purpureocillium</taxon>
    </lineage>
</organism>
<dbReference type="Proteomes" id="UP001638806">
    <property type="component" value="Unassembled WGS sequence"/>
</dbReference>
<gene>
    <name evidence="1" type="ORF">ACCO45_003182</name>
</gene>
<reference evidence="1" key="1">
    <citation type="submission" date="2024-12" db="EMBL/GenBank/DDBJ databases">
        <title>Comparative genomics and development of molecular markers within Purpureocillium lilacinum and among Purpureocillium species.</title>
        <authorList>
            <person name="Yeh Z.-Y."/>
            <person name="Ni N.-T."/>
            <person name="Lo P.-H."/>
            <person name="Mushyakhwo K."/>
            <person name="Lin C.-F."/>
            <person name="Nai Y.-S."/>
        </authorList>
    </citation>
    <scope>NUCLEOTIDE SEQUENCE</scope>
    <source>
        <strain evidence="1">NCHU-NPUST-175</strain>
    </source>
</reference>
<accession>A0ACC4E0J9</accession>
<name>A0ACC4E0J9_PURLI</name>
<comment type="caution">
    <text evidence="1">The sequence shown here is derived from an EMBL/GenBank/DDBJ whole genome shotgun (WGS) entry which is preliminary data.</text>
</comment>
<dbReference type="EMBL" id="JBGNUJ010000003">
    <property type="protein sequence ID" value="KAL3961659.1"/>
    <property type="molecule type" value="Genomic_DNA"/>
</dbReference>
<sequence length="311" mass="32697">MHVLAAAPAPRCNCRRNASSPSNEAPTRQRVPGRRDAVDNEAPTTNKGLAQTQPQQSGYGIRECVVQRVPDIAYMHVHGETGPAWDWEYPGACDGWVTWLAKRTRNLTASSAGDARAESTRQSRAAQCASPQQSHDAAGGPSHNKARQPRCCRRSRAGVIPSERCAPCGVVRTKLSQARRLLANKPHPAKQLVCGIQGPLSRLGTKWMATDGSQWRRIVKGGPVRNLGISAAPGTQNLGLGRHTPGAGARAASSGKGALAGVGDGDDDGSWCAPAFETAKIAHYRRSETWGAGLDSEAGGSCWADAGGAGS</sequence>